<keyword evidence="5 6" id="KW-0472">Membrane</keyword>
<feature type="transmembrane region" description="Helical" evidence="6">
    <location>
        <begin position="143"/>
        <end position="164"/>
    </location>
</feature>
<dbReference type="PANTHER" id="PTHR43791">
    <property type="entry name" value="PERMEASE-RELATED"/>
    <property type="match status" value="1"/>
</dbReference>
<evidence type="ECO:0000256" key="4">
    <source>
        <dbReference type="ARBA" id="ARBA00022989"/>
    </source>
</evidence>
<dbReference type="FunFam" id="1.20.1250.20:FF:000013">
    <property type="entry name" value="MFS general substrate transporter"/>
    <property type="match status" value="1"/>
</dbReference>
<dbReference type="EMBL" id="JABBWD010000038">
    <property type="protein sequence ID" value="KAG1774810.1"/>
    <property type="molecule type" value="Genomic_DNA"/>
</dbReference>
<proteinExistence type="predicted"/>
<dbReference type="AlphaFoldDB" id="A0A9P7CZN4"/>
<dbReference type="OrthoDB" id="2962993at2759"/>
<organism evidence="7 8">
    <name type="scientific">Suillus placidus</name>
    <dbReference type="NCBI Taxonomy" id="48579"/>
    <lineage>
        <taxon>Eukaryota</taxon>
        <taxon>Fungi</taxon>
        <taxon>Dikarya</taxon>
        <taxon>Basidiomycota</taxon>
        <taxon>Agaricomycotina</taxon>
        <taxon>Agaricomycetes</taxon>
        <taxon>Agaricomycetidae</taxon>
        <taxon>Boletales</taxon>
        <taxon>Suillineae</taxon>
        <taxon>Suillaceae</taxon>
        <taxon>Suillus</taxon>
    </lineage>
</organism>
<dbReference type="GO" id="GO:0016020">
    <property type="term" value="C:membrane"/>
    <property type="evidence" value="ECO:0007669"/>
    <property type="project" value="UniProtKB-SubCell"/>
</dbReference>
<keyword evidence="8" id="KW-1185">Reference proteome</keyword>
<accession>A0A9P7CZN4</accession>
<protein>
    <submittedName>
        <fullName evidence="7">Major facilitator superfamily domain-containing protein</fullName>
    </submittedName>
</protein>
<dbReference type="SUPFAM" id="SSF103473">
    <property type="entry name" value="MFS general substrate transporter"/>
    <property type="match status" value="1"/>
</dbReference>
<feature type="transmembrane region" description="Helical" evidence="6">
    <location>
        <begin position="415"/>
        <end position="437"/>
    </location>
</feature>
<evidence type="ECO:0000256" key="1">
    <source>
        <dbReference type="ARBA" id="ARBA00004141"/>
    </source>
</evidence>
<evidence type="ECO:0000256" key="5">
    <source>
        <dbReference type="ARBA" id="ARBA00023136"/>
    </source>
</evidence>
<feature type="transmembrane region" description="Helical" evidence="6">
    <location>
        <begin position="356"/>
        <end position="375"/>
    </location>
</feature>
<dbReference type="GO" id="GO:0022857">
    <property type="term" value="F:transmembrane transporter activity"/>
    <property type="evidence" value="ECO:0007669"/>
    <property type="project" value="InterPro"/>
</dbReference>
<feature type="transmembrane region" description="Helical" evidence="6">
    <location>
        <begin position="381"/>
        <end position="403"/>
    </location>
</feature>
<comment type="caution">
    <text evidence="7">The sequence shown here is derived from an EMBL/GenBank/DDBJ whole genome shotgun (WGS) entry which is preliminary data.</text>
</comment>
<keyword evidence="4 6" id="KW-1133">Transmembrane helix</keyword>
<name>A0A9P7CZN4_9AGAM</name>
<gene>
    <name evidence="7" type="ORF">EV702DRAFT_1237283</name>
</gene>
<feature type="transmembrane region" description="Helical" evidence="6">
    <location>
        <begin position="292"/>
        <end position="320"/>
    </location>
</feature>
<comment type="subcellular location">
    <subcellularLocation>
        <location evidence="1">Membrane</location>
        <topology evidence="1">Multi-pass membrane protein</topology>
    </subcellularLocation>
</comment>
<keyword evidence="3 6" id="KW-0812">Transmembrane</keyword>
<keyword evidence="2" id="KW-0813">Transport</keyword>
<dbReference type="InterPro" id="IPR011701">
    <property type="entry name" value="MFS"/>
</dbReference>
<dbReference type="PANTHER" id="PTHR43791:SF22">
    <property type="entry name" value="TRANSPORTER, PUTATIVE (AFU_ORTHOLOGUE AFUA_6G11320)-RELATED"/>
    <property type="match status" value="1"/>
</dbReference>
<feature type="transmembrane region" description="Helical" evidence="6">
    <location>
        <begin position="332"/>
        <end position="349"/>
    </location>
</feature>
<feature type="transmembrane region" description="Helical" evidence="6">
    <location>
        <begin position="170"/>
        <end position="193"/>
    </location>
</feature>
<evidence type="ECO:0000313" key="7">
    <source>
        <dbReference type="EMBL" id="KAG1774810.1"/>
    </source>
</evidence>
<dbReference type="InterPro" id="IPR036259">
    <property type="entry name" value="MFS_trans_sf"/>
</dbReference>
<evidence type="ECO:0000256" key="2">
    <source>
        <dbReference type="ARBA" id="ARBA00022448"/>
    </source>
</evidence>
<reference evidence="7" key="1">
    <citation type="journal article" date="2020" name="New Phytol.">
        <title>Comparative genomics reveals dynamic genome evolution in host specialist ectomycorrhizal fungi.</title>
        <authorList>
            <person name="Lofgren L.A."/>
            <person name="Nguyen N.H."/>
            <person name="Vilgalys R."/>
            <person name="Ruytinx J."/>
            <person name="Liao H.L."/>
            <person name="Branco S."/>
            <person name="Kuo A."/>
            <person name="LaButti K."/>
            <person name="Lipzen A."/>
            <person name="Andreopoulos W."/>
            <person name="Pangilinan J."/>
            <person name="Riley R."/>
            <person name="Hundley H."/>
            <person name="Na H."/>
            <person name="Barry K."/>
            <person name="Grigoriev I.V."/>
            <person name="Stajich J.E."/>
            <person name="Kennedy P.G."/>
        </authorList>
    </citation>
    <scope>NUCLEOTIDE SEQUENCE</scope>
    <source>
        <strain evidence="7">DOB743</strain>
    </source>
</reference>
<evidence type="ECO:0000256" key="3">
    <source>
        <dbReference type="ARBA" id="ARBA00022692"/>
    </source>
</evidence>
<dbReference type="Pfam" id="PF07690">
    <property type="entry name" value="MFS_1"/>
    <property type="match status" value="1"/>
</dbReference>
<dbReference type="Proteomes" id="UP000714275">
    <property type="component" value="Unassembled WGS sequence"/>
</dbReference>
<dbReference type="Gene3D" id="1.20.1250.20">
    <property type="entry name" value="MFS general substrate transporter like domains"/>
    <property type="match status" value="2"/>
</dbReference>
<sequence length="508" mass="56107">MSTVSEKNSVVEGDRVSVEDDRLLRKVDRRLLPVFTLLYLLSFLDRSNIGNAKIDGMTTDLGVSPASYNTALAIYFVGYVVFEVPANVCAANSNSPLQLTSFPPDDKCNPQVWLPSLTLAWGIVSIGQGLVKNQAGLFGIRFLLGATEAGLFPGVVYVFSVYYLRHERSWRVAIFFGGAALAGAFGGIFAYCIGLMNGVGGRRGWQWIFILEGILTSGRFPHRIFHCAHLVSRCQICACSPSVLSPQNVNLLQLSETEKTRLLDRLRADSDAGTDQVFKWSSVRDAFSDHLVWAYAFLFHGFSFVLYSLSLFLPTIIAGLGFKTWQAQLMTVPPNVLASFSIWTTVYFSSKYNVRAPFIIGAAIVSIIGYILLIACTSAGLQYFGVHLAAAGVYTGNSLLLSWPGENVSGQAKRAVAVALQISVGDIGAIAGCLIYRPTLSSHLYRTPNLIAIGYLLFAIMMTTYLWVVMSVENRRRDRLLSKGEAKEETEEERIRLGDRSVRYRYRI</sequence>
<evidence type="ECO:0000313" key="8">
    <source>
        <dbReference type="Proteomes" id="UP000714275"/>
    </source>
</evidence>
<feature type="transmembrane region" description="Helical" evidence="6">
    <location>
        <begin position="449"/>
        <end position="469"/>
    </location>
</feature>
<evidence type="ECO:0000256" key="6">
    <source>
        <dbReference type="SAM" id="Phobius"/>
    </source>
</evidence>